<organism evidence="1 2">
    <name type="scientific">Acinetobacter entericus</name>
    <dbReference type="NCBI Taxonomy" id="2989714"/>
    <lineage>
        <taxon>Bacteria</taxon>
        <taxon>Pseudomonadati</taxon>
        <taxon>Pseudomonadota</taxon>
        <taxon>Gammaproteobacteria</taxon>
        <taxon>Moraxellales</taxon>
        <taxon>Moraxellaceae</taxon>
        <taxon>Acinetobacter</taxon>
    </lineage>
</organism>
<protein>
    <submittedName>
        <fullName evidence="1">DUF4128 domain-containing protein</fullName>
    </submittedName>
</protein>
<dbReference type="RefSeq" id="WP_265466109.1">
    <property type="nucleotide sequence ID" value="NZ_JAPEQW010000043.1"/>
</dbReference>
<dbReference type="Gene3D" id="3.30.2000.20">
    <property type="match status" value="1"/>
</dbReference>
<name>A0ABT3NN92_9GAMM</name>
<dbReference type="Proteomes" id="UP001209682">
    <property type="component" value="Unassembled WGS sequence"/>
</dbReference>
<sequence>MMTNTQALRAILARVGAFTGMAKANIQLANNPLVGGKPFEPPENELWAKVTIKNGGSFITEIAAQPSTRTTGIIFIQLFAPLNTGTDLLSQMADKWAAHMQFHKVDALELREASILDAGHSSAIGDPSTMSFYQYNVNVSYTVN</sequence>
<keyword evidence="2" id="KW-1185">Reference proteome</keyword>
<evidence type="ECO:0000313" key="2">
    <source>
        <dbReference type="Proteomes" id="UP001209682"/>
    </source>
</evidence>
<accession>A0ABT3NN92</accession>
<gene>
    <name evidence="1" type="ORF">OKC24_18020</name>
</gene>
<comment type="caution">
    <text evidence="1">The sequence shown here is derived from an EMBL/GenBank/DDBJ whole genome shotgun (WGS) entry which is preliminary data.</text>
</comment>
<reference evidence="1 2" key="1">
    <citation type="submission" date="2022-11" db="EMBL/GenBank/DDBJ databases">
        <title>Acinetobacter entericus sp. nov., isolated from the gut of the plastic-eating larvae of the Coleoptera insect Zophobas atratus.</title>
        <authorList>
            <person name="Dong X."/>
            <person name="Yang Y."/>
        </authorList>
    </citation>
    <scope>NUCLEOTIDE SEQUENCE [LARGE SCALE GENOMIC DNA]</scope>
    <source>
        <strain evidence="1 2">BIT-DXN8</strain>
    </source>
</reference>
<dbReference type="EMBL" id="JAPEQW010000043">
    <property type="protein sequence ID" value="MCW8041026.1"/>
    <property type="molecule type" value="Genomic_DNA"/>
</dbReference>
<evidence type="ECO:0000313" key="1">
    <source>
        <dbReference type="EMBL" id="MCW8041026.1"/>
    </source>
</evidence>
<proteinExistence type="predicted"/>